<accession>A0A9R1UC71</accession>
<evidence type="ECO:0000313" key="1">
    <source>
        <dbReference type="EMBL" id="KAJ0184451.1"/>
    </source>
</evidence>
<dbReference type="EMBL" id="NBSK02000009">
    <property type="protein sequence ID" value="KAJ0184451.1"/>
    <property type="molecule type" value="Genomic_DNA"/>
</dbReference>
<gene>
    <name evidence="1" type="ORF">LSAT_V11C900499570</name>
</gene>
<dbReference type="Proteomes" id="UP000235145">
    <property type="component" value="Unassembled WGS sequence"/>
</dbReference>
<proteinExistence type="predicted"/>
<keyword evidence="2" id="KW-1185">Reference proteome</keyword>
<protein>
    <submittedName>
        <fullName evidence="1">Uncharacterized protein</fullName>
    </submittedName>
</protein>
<organism evidence="1 2">
    <name type="scientific">Lactuca sativa</name>
    <name type="common">Garden lettuce</name>
    <dbReference type="NCBI Taxonomy" id="4236"/>
    <lineage>
        <taxon>Eukaryota</taxon>
        <taxon>Viridiplantae</taxon>
        <taxon>Streptophyta</taxon>
        <taxon>Embryophyta</taxon>
        <taxon>Tracheophyta</taxon>
        <taxon>Spermatophyta</taxon>
        <taxon>Magnoliopsida</taxon>
        <taxon>eudicotyledons</taxon>
        <taxon>Gunneridae</taxon>
        <taxon>Pentapetalae</taxon>
        <taxon>asterids</taxon>
        <taxon>campanulids</taxon>
        <taxon>Asterales</taxon>
        <taxon>Asteraceae</taxon>
        <taxon>Cichorioideae</taxon>
        <taxon>Cichorieae</taxon>
        <taxon>Lactucinae</taxon>
        <taxon>Lactuca</taxon>
    </lineage>
</organism>
<evidence type="ECO:0000313" key="2">
    <source>
        <dbReference type="Proteomes" id="UP000235145"/>
    </source>
</evidence>
<reference evidence="1 2" key="1">
    <citation type="journal article" date="2017" name="Nat. Commun.">
        <title>Genome assembly with in vitro proximity ligation data and whole-genome triplication in lettuce.</title>
        <authorList>
            <person name="Reyes-Chin-Wo S."/>
            <person name="Wang Z."/>
            <person name="Yang X."/>
            <person name="Kozik A."/>
            <person name="Arikit S."/>
            <person name="Song C."/>
            <person name="Xia L."/>
            <person name="Froenicke L."/>
            <person name="Lavelle D.O."/>
            <person name="Truco M.J."/>
            <person name="Xia R."/>
            <person name="Zhu S."/>
            <person name="Xu C."/>
            <person name="Xu H."/>
            <person name="Xu X."/>
            <person name="Cox K."/>
            <person name="Korf I."/>
            <person name="Meyers B.C."/>
            <person name="Michelmore R.W."/>
        </authorList>
    </citation>
    <scope>NUCLEOTIDE SEQUENCE [LARGE SCALE GENOMIC DNA]</scope>
    <source>
        <strain evidence="2">cv. Salinas</strain>
        <tissue evidence="1">Seedlings</tissue>
    </source>
</reference>
<sequence>MSPNYLSLQDEDAVMLIQLVFMLKGLQERDVKMGIPAAPNNQPISVVANLMELMLSFDVRYVNWILNHQDSPPRKHTLVQNSQDSPP</sequence>
<name>A0A9R1UC71_LACSA</name>
<dbReference type="AlphaFoldDB" id="A0A9R1UC71"/>
<comment type="caution">
    <text evidence="1">The sequence shown here is derived from an EMBL/GenBank/DDBJ whole genome shotgun (WGS) entry which is preliminary data.</text>
</comment>